<dbReference type="Proteomes" id="UP001596492">
    <property type="component" value="Unassembled WGS sequence"/>
</dbReference>
<dbReference type="RefSeq" id="WP_382166545.1">
    <property type="nucleotide sequence ID" value="NZ_JBHTBR010000002.1"/>
</dbReference>
<organism evidence="2 3">
    <name type="scientific">Hirschia litorea</name>
    <dbReference type="NCBI Taxonomy" id="1199156"/>
    <lineage>
        <taxon>Bacteria</taxon>
        <taxon>Pseudomonadati</taxon>
        <taxon>Pseudomonadota</taxon>
        <taxon>Alphaproteobacteria</taxon>
        <taxon>Hyphomonadales</taxon>
        <taxon>Hyphomonadaceae</taxon>
        <taxon>Hirschia</taxon>
    </lineage>
</organism>
<evidence type="ECO:0000256" key="1">
    <source>
        <dbReference type="SAM" id="SignalP"/>
    </source>
</evidence>
<dbReference type="PROSITE" id="PS51257">
    <property type="entry name" value="PROKAR_LIPOPROTEIN"/>
    <property type="match status" value="1"/>
</dbReference>
<sequence length="95" mass="9874">MRKIILLSIATLTLAACGGGGKASIVKSCVDEGESKKTCTCLADAIEENTDEKTFKLIAKAAKSGGMEEGLEDLPMDKKMALAMTMVGAATKCSK</sequence>
<proteinExistence type="predicted"/>
<dbReference type="EMBL" id="JBHTBR010000002">
    <property type="protein sequence ID" value="MFC7291351.1"/>
    <property type="molecule type" value="Genomic_DNA"/>
</dbReference>
<protein>
    <recommendedName>
        <fullName evidence="4">Lipoprotein</fullName>
    </recommendedName>
</protein>
<evidence type="ECO:0000313" key="3">
    <source>
        <dbReference type="Proteomes" id="UP001596492"/>
    </source>
</evidence>
<evidence type="ECO:0008006" key="4">
    <source>
        <dbReference type="Google" id="ProtNLM"/>
    </source>
</evidence>
<name>A0ABW2IJN5_9PROT</name>
<feature type="signal peptide" evidence="1">
    <location>
        <begin position="1"/>
        <end position="18"/>
    </location>
</feature>
<evidence type="ECO:0000313" key="2">
    <source>
        <dbReference type="EMBL" id="MFC7291351.1"/>
    </source>
</evidence>
<accession>A0ABW2IJN5</accession>
<comment type="caution">
    <text evidence="2">The sequence shown here is derived from an EMBL/GenBank/DDBJ whole genome shotgun (WGS) entry which is preliminary data.</text>
</comment>
<keyword evidence="1" id="KW-0732">Signal</keyword>
<keyword evidence="3" id="KW-1185">Reference proteome</keyword>
<feature type="chain" id="PRO_5046911598" description="Lipoprotein" evidence="1">
    <location>
        <begin position="19"/>
        <end position="95"/>
    </location>
</feature>
<reference evidence="3" key="1">
    <citation type="journal article" date="2019" name="Int. J. Syst. Evol. Microbiol.">
        <title>The Global Catalogue of Microorganisms (GCM) 10K type strain sequencing project: providing services to taxonomists for standard genome sequencing and annotation.</title>
        <authorList>
            <consortium name="The Broad Institute Genomics Platform"/>
            <consortium name="The Broad Institute Genome Sequencing Center for Infectious Disease"/>
            <person name="Wu L."/>
            <person name="Ma J."/>
        </authorList>
    </citation>
    <scope>NUCLEOTIDE SEQUENCE [LARGE SCALE GENOMIC DNA]</scope>
    <source>
        <strain evidence="3">CCUG 51308</strain>
    </source>
</reference>
<gene>
    <name evidence="2" type="ORF">ACFQS8_06960</name>
</gene>